<dbReference type="GO" id="GO:0004668">
    <property type="term" value="F:protein-arginine deiminase activity"/>
    <property type="evidence" value="ECO:0007669"/>
    <property type="project" value="InterPro"/>
</dbReference>
<sequence>MAAASSRHPFPKNPRRKPFSPLFPTYVTSLRFLPEWEKQSAVLIAWPPRNGDFAPWLDEVEQTYAAIAEAVSTRETLLVACQDQSHEQHIGEILANTAADPDRTVFIRIPYNDIWVRDTAPLSRQNDGRVELLDFRFNGWGGKYECADDAALAARLVASGIFGHTPRVAVDFVLEGGSIETDGLGTLLTTSHCLLNPNRNPDCSRTDIEARLAETLGADRILWLDHGKAEGDDTDAHVDTLARFCSEHTIAYTACDDESDPHYSPLKAMERQLQAMTQRDGRPYTLVPLPIPKPIRDEEGLRLPATYANFLIINGAVLVPVYADPADALALERLAPCFPDREIVPIRCTPLIRQYGSLHCMSMQFPEAAGVTRA</sequence>
<dbReference type="PANTHER" id="PTHR31377:SF0">
    <property type="entry name" value="AGMATINE DEIMINASE-RELATED"/>
    <property type="match status" value="1"/>
</dbReference>
<dbReference type="GO" id="GO:0009446">
    <property type="term" value="P:putrescine biosynthetic process"/>
    <property type="evidence" value="ECO:0007669"/>
    <property type="project" value="InterPro"/>
</dbReference>
<dbReference type="SUPFAM" id="SSF55909">
    <property type="entry name" value="Pentein"/>
    <property type="match status" value="1"/>
</dbReference>
<dbReference type="Proteomes" id="UP000503004">
    <property type="component" value="Chromosome"/>
</dbReference>
<gene>
    <name evidence="2" type="ORF">GNH96_06665</name>
</gene>
<dbReference type="AlphaFoldDB" id="A0A858Q746"/>
<protein>
    <submittedName>
        <fullName evidence="2">Agmatine deiminase</fullName>
    </submittedName>
</protein>
<dbReference type="GO" id="GO:0047632">
    <property type="term" value="F:agmatine deiminase activity"/>
    <property type="evidence" value="ECO:0007669"/>
    <property type="project" value="TreeGrafter"/>
</dbReference>
<dbReference type="EMBL" id="CP046565">
    <property type="protein sequence ID" value="QJD29678.1"/>
    <property type="molecule type" value="Genomic_DNA"/>
</dbReference>
<accession>A0A858Q746</accession>
<reference evidence="3" key="1">
    <citation type="submission" date="2019-12" db="EMBL/GenBank/DDBJ databases">
        <authorList>
            <person name="Awala S.I."/>
            <person name="Rhee S.K."/>
        </authorList>
    </citation>
    <scope>NUCLEOTIDE SEQUENCE [LARGE SCALE GENOMIC DNA]</scope>
    <source>
        <strain evidence="3">IM1</strain>
    </source>
</reference>
<proteinExistence type="predicted"/>
<evidence type="ECO:0000313" key="2">
    <source>
        <dbReference type="EMBL" id="QJD29678.1"/>
    </source>
</evidence>
<dbReference type="KEGG" id="metu:GNH96_06665"/>
<dbReference type="InterPro" id="IPR007466">
    <property type="entry name" value="Peptidyl-Arg-deiminase_porph"/>
</dbReference>
<keyword evidence="3" id="KW-1185">Reference proteome</keyword>
<evidence type="ECO:0000256" key="1">
    <source>
        <dbReference type="ARBA" id="ARBA00022801"/>
    </source>
</evidence>
<organism evidence="2 3">
    <name type="scientific">Methylococcus geothermalis</name>
    <dbReference type="NCBI Taxonomy" id="2681310"/>
    <lineage>
        <taxon>Bacteria</taxon>
        <taxon>Pseudomonadati</taxon>
        <taxon>Pseudomonadota</taxon>
        <taxon>Gammaproteobacteria</taxon>
        <taxon>Methylococcales</taxon>
        <taxon>Methylococcaceae</taxon>
        <taxon>Methylococcus</taxon>
    </lineage>
</organism>
<dbReference type="Gene3D" id="3.75.10.10">
    <property type="entry name" value="L-arginine/glycine Amidinotransferase, Chain A"/>
    <property type="match status" value="1"/>
</dbReference>
<evidence type="ECO:0000313" key="3">
    <source>
        <dbReference type="Proteomes" id="UP000503004"/>
    </source>
</evidence>
<keyword evidence="1" id="KW-0378">Hydrolase</keyword>
<name>A0A858Q746_9GAMM</name>
<dbReference type="PANTHER" id="PTHR31377">
    <property type="entry name" value="AGMATINE DEIMINASE-RELATED"/>
    <property type="match status" value="1"/>
</dbReference>
<dbReference type="Pfam" id="PF04371">
    <property type="entry name" value="PAD_porph"/>
    <property type="match status" value="1"/>
</dbReference>